<keyword evidence="3" id="KW-1185">Reference proteome</keyword>
<organism evidence="2 3">
    <name type="scientific">Flavobacterium agricola</name>
    <dbReference type="NCBI Taxonomy" id="2870839"/>
    <lineage>
        <taxon>Bacteria</taxon>
        <taxon>Pseudomonadati</taxon>
        <taxon>Bacteroidota</taxon>
        <taxon>Flavobacteriia</taxon>
        <taxon>Flavobacteriales</taxon>
        <taxon>Flavobacteriaceae</taxon>
        <taxon>Flavobacterium</taxon>
    </lineage>
</organism>
<evidence type="ECO:0008006" key="4">
    <source>
        <dbReference type="Google" id="ProtNLM"/>
    </source>
</evidence>
<evidence type="ECO:0000313" key="2">
    <source>
        <dbReference type="EMBL" id="UYW02441.1"/>
    </source>
</evidence>
<keyword evidence="1" id="KW-0732">Signal</keyword>
<evidence type="ECO:0000256" key="1">
    <source>
        <dbReference type="SAM" id="SignalP"/>
    </source>
</evidence>
<dbReference type="RefSeq" id="WP_264434996.1">
    <property type="nucleotide sequence ID" value="NZ_CP081495.1"/>
</dbReference>
<dbReference type="Proteomes" id="UP001163328">
    <property type="component" value="Chromosome"/>
</dbReference>
<dbReference type="EMBL" id="CP081495">
    <property type="protein sequence ID" value="UYW02441.1"/>
    <property type="molecule type" value="Genomic_DNA"/>
</dbReference>
<reference evidence="2" key="1">
    <citation type="submission" date="2021-08" db="EMBL/GenBank/DDBJ databases">
        <title>Flavobacterium sp. strain CC-SYL302.</title>
        <authorList>
            <person name="Lin S.-Y."/>
            <person name="Lee T.-H."/>
            <person name="Young C.-C."/>
        </authorList>
    </citation>
    <scope>NUCLEOTIDE SEQUENCE</scope>
    <source>
        <strain evidence="2">CC-SYL302</strain>
    </source>
</reference>
<sequence length="347" mass="38902">MKTSFKLLALLICFVQFSLAHANPFTYPTKSKTITKEFAVSKDAAMEVKNRYGNVTVILWDESKIAYEVQIKVGAKNDKLTNELLNDISVNFTTLGNGVMAETIIPKSTSGNREIEVNYTIKIPRNAHAKVEQKYGNVLIPELNGKLNLTCHYGSFTLGKINSQHNDFDLAYVSNAKAAFINYATFNVRYSTLSLDKINYLVAKGNYNTFKMENVGTFNFETNYSNLSANKVQKLEISGNYLRLNFDEVGVSSIVKSSYTTMKQQITAQTEFVQYKGNYATLTINNIKPQFNFDIFGSYLSLKSNMDLNYTTQITKGNSRHYTGATANGKGLKINIESNYGTVNLNN</sequence>
<protein>
    <recommendedName>
        <fullName evidence="4">Adhesin domain-containing protein</fullName>
    </recommendedName>
</protein>
<feature type="chain" id="PRO_5046722388" description="Adhesin domain-containing protein" evidence="1">
    <location>
        <begin position="23"/>
        <end position="347"/>
    </location>
</feature>
<name>A0ABY6M1M8_9FLAO</name>
<accession>A0ABY6M1M8</accession>
<gene>
    <name evidence="2" type="ORF">K5I29_05995</name>
</gene>
<feature type="signal peptide" evidence="1">
    <location>
        <begin position="1"/>
        <end position="22"/>
    </location>
</feature>
<evidence type="ECO:0000313" key="3">
    <source>
        <dbReference type="Proteomes" id="UP001163328"/>
    </source>
</evidence>
<proteinExistence type="predicted"/>